<evidence type="ECO:0000313" key="2">
    <source>
        <dbReference type="Proteomes" id="UP001165960"/>
    </source>
</evidence>
<sequence length="411" mass="44751">MIELKAKDESEGVDPQGHSRRDGSNLGAYFNIVCAVAGAGTLGMPHAFAQGGWIAILLIIISGLLSWFAGKLLLECAYAHLPLRHDSYPAIGEAAFGAKGRIFIQVFHYAILLGVSSLFVMLSGINLHLVSKGTSFELTTRQWTWISGFLILIPYLCIKDMKEYVWLSILGVMTTVFTVVIACVLGLIHLPELTSIQHEPVNWTLMPVALSTIGFSFGGSVIYPHVESGMRDPKQWSRVLFLALLTVSGLYLLMGSVGYYVYGKGVRSPIMESLPDILANKIASIIITLHLILAAPLTLIAFSVELERIVGWGMTFRLASRQVIMVLLTVNAAYMPSFGNFMALLGAISNLVVIFVAPVACHLKLFGWRNRSTFTYLAMVGCILIGIVGGIIGGIEAFIRLITSGKHGLFE</sequence>
<gene>
    <name evidence="1" type="ORF">DSO57_1003876</name>
</gene>
<dbReference type="EMBL" id="QTSX02007109">
    <property type="protein sequence ID" value="KAJ9051526.1"/>
    <property type="molecule type" value="Genomic_DNA"/>
</dbReference>
<accession>A0ACC2RN49</accession>
<proteinExistence type="predicted"/>
<organism evidence="1 2">
    <name type="scientific">Entomophthora muscae</name>
    <dbReference type="NCBI Taxonomy" id="34485"/>
    <lineage>
        <taxon>Eukaryota</taxon>
        <taxon>Fungi</taxon>
        <taxon>Fungi incertae sedis</taxon>
        <taxon>Zoopagomycota</taxon>
        <taxon>Entomophthoromycotina</taxon>
        <taxon>Entomophthoromycetes</taxon>
        <taxon>Entomophthorales</taxon>
        <taxon>Entomophthoraceae</taxon>
        <taxon>Entomophthora</taxon>
    </lineage>
</organism>
<evidence type="ECO:0000313" key="1">
    <source>
        <dbReference type="EMBL" id="KAJ9051526.1"/>
    </source>
</evidence>
<dbReference type="Proteomes" id="UP001165960">
    <property type="component" value="Unassembled WGS sequence"/>
</dbReference>
<keyword evidence="2" id="KW-1185">Reference proteome</keyword>
<protein>
    <submittedName>
        <fullName evidence="1">Uncharacterized protein</fullName>
    </submittedName>
</protein>
<comment type="caution">
    <text evidence="1">The sequence shown here is derived from an EMBL/GenBank/DDBJ whole genome shotgun (WGS) entry which is preliminary data.</text>
</comment>
<reference evidence="1" key="1">
    <citation type="submission" date="2022-04" db="EMBL/GenBank/DDBJ databases">
        <title>Genome of the entomopathogenic fungus Entomophthora muscae.</title>
        <authorList>
            <person name="Elya C."/>
            <person name="Lovett B.R."/>
            <person name="Lee E."/>
            <person name="Macias A.M."/>
            <person name="Hajek A.E."/>
            <person name="De Bivort B.L."/>
            <person name="Kasson M.T."/>
            <person name="De Fine Licht H.H."/>
            <person name="Stajich J.E."/>
        </authorList>
    </citation>
    <scope>NUCLEOTIDE SEQUENCE</scope>
    <source>
        <strain evidence="1">Berkeley</strain>
    </source>
</reference>
<name>A0ACC2RN49_9FUNG</name>